<dbReference type="Gene3D" id="1.20.1170.10">
    <property type="match status" value="1"/>
</dbReference>
<gene>
    <name evidence="4" type="ORF">OJAV_G00043470</name>
</gene>
<evidence type="ECO:0000256" key="1">
    <source>
        <dbReference type="SAM" id="Coils"/>
    </source>
</evidence>
<feature type="domain" description="LAMB1/2/3/4 helical" evidence="3">
    <location>
        <begin position="225"/>
        <end position="358"/>
    </location>
</feature>
<sequence length="575" mass="62777">MSLTLERLSNSLLSRPGTGSPLDPLILALEDQLNRIRSSVSLPPGSVSEVKDALSQLEELRKQLEQANGTLPSIQKTPDLASELDKLQDLLNRLTLIYKAKKAALENSISSDNTGAFDAISKAYDESTEAAEKVNNTRTTLQDATAIRQEAKDLQGQVQPSNTRDLSKLNHSMDSQPNLTPTAKQVCGSSRSEPCTPLQCTGEDLCPPDGAPPCEKAAECVGALPLSRRANADAEDVKERLGRLNKKITDAAEKLQKTQEKTKEVRQSAEKLSDKIKQARDGFEEDLNATRGLVKELKDFLSDPTSNLSQIQDVSDWILKAKLPLSITDLKKKLVELKDLAANLPNSTAVLKEAEPQLEKARRLLQDAQDTRDVALGVKADVDELLTGFSDTEGALSDLEDKLQDVTDLIDSLSSNLSLSENLLSPAEKALDEASALIKPMKPQLENLKALLLDTDQQAQDAEEKATEAEGEANAADQDLLNLEKQLDRLRKEAAPGSTAGSPEDRLAKLKEDAADLTNKTETMMKTLDGKADSLRKLQDEVLMKSSKLEGLDTRVRELLAQLRKKAHDLRVCQG</sequence>
<feature type="region of interest" description="Disordered" evidence="2">
    <location>
        <begin position="170"/>
        <end position="191"/>
    </location>
</feature>
<dbReference type="InterPro" id="IPR056558">
    <property type="entry name" value="LAMB1-4_helical"/>
</dbReference>
<organism evidence="4 5">
    <name type="scientific">Oryzias javanicus</name>
    <name type="common">Javanese ricefish</name>
    <name type="synonym">Aplocheilus javanicus</name>
    <dbReference type="NCBI Taxonomy" id="123683"/>
    <lineage>
        <taxon>Eukaryota</taxon>
        <taxon>Metazoa</taxon>
        <taxon>Chordata</taxon>
        <taxon>Craniata</taxon>
        <taxon>Vertebrata</taxon>
        <taxon>Euteleostomi</taxon>
        <taxon>Actinopterygii</taxon>
        <taxon>Neopterygii</taxon>
        <taxon>Teleostei</taxon>
        <taxon>Neoteleostei</taxon>
        <taxon>Acanthomorphata</taxon>
        <taxon>Ovalentaria</taxon>
        <taxon>Atherinomorphae</taxon>
        <taxon>Beloniformes</taxon>
        <taxon>Adrianichthyidae</taxon>
        <taxon>Oryziinae</taxon>
        <taxon>Oryzias</taxon>
    </lineage>
</organism>
<evidence type="ECO:0000259" key="3">
    <source>
        <dbReference type="Pfam" id="PF23219"/>
    </source>
</evidence>
<reference evidence="4 5" key="2">
    <citation type="submission" date="2019-01" db="EMBL/GenBank/DDBJ databases">
        <title>A chromosome length genome reference of the Java medaka (oryzias javanicus).</title>
        <authorList>
            <person name="Herpin A."/>
            <person name="Takehana Y."/>
            <person name="Naruse K."/>
            <person name="Ansai S."/>
            <person name="Kawaguchi M."/>
        </authorList>
    </citation>
    <scope>NUCLEOTIDE SEQUENCE [LARGE SCALE GENOMIC DNA]</scope>
    <source>
        <strain evidence="4">RS831</strain>
        <tissue evidence="4">Whole body</tissue>
    </source>
</reference>
<keyword evidence="5" id="KW-1185">Reference proteome</keyword>
<feature type="coiled-coil region" evidence="1">
    <location>
        <begin position="227"/>
        <end position="275"/>
    </location>
</feature>
<protein>
    <recommendedName>
        <fullName evidence="3">LAMB1/2/3/4 helical domain-containing protein</fullName>
    </recommendedName>
</protein>
<dbReference type="Pfam" id="PF23219">
    <property type="entry name" value="LAMB1"/>
    <property type="match status" value="1"/>
</dbReference>
<dbReference type="EMBL" id="CM012441">
    <property type="protein sequence ID" value="RVE72887.1"/>
    <property type="molecule type" value="Genomic_DNA"/>
</dbReference>
<dbReference type="SUPFAM" id="SSF101082">
    <property type="entry name" value="Typo IV secretion system protein TraC"/>
    <property type="match status" value="1"/>
</dbReference>
<reference evidence="4 5" key="1">
    <citation type="submission" date="2018-11" db="EMBL/GenBank/DDBJ databases">
        <authorList>
            <person name="Lopez-Roques C."/>
            <person name="Donnadieu C."/>
            <person name="Bouchez O."/>
            <person name="Klopp C."/>
            <person name="Cabau C."/>
            <person name="Zahm M."/>
        </authorList>
    </citation>
    <scope>NUCLEOTIDE SEQUENCE [LARGE SCALE GENOMIC DNA]</scope>
    <source>
        <strain evidence="4">RS831</strain>
        <tissue evidence="4">Whole body</tissue>
    </source>
</reference>
<keyword evidence="1" id="KW-0175">Coiled coil</keyword>
<dbReference type="OrthoDB" id="8545473at2759"/>
<name>A0A3S2PDM2_ORYJA</name>
<evidence type="ECO:0000313" key="5">
    <source>
        <dbReference type="Proteomes" id="UP000283210"/>
    </source>
</evidence>
<proteinExistence type="predicted"/>
<dbReference type="AlphaFoldDB" id="A0A3S2PDM2"/>
<evidence type="ECO:0000313" key="4">
    <source>
        <dbReference type="EMBL" id="RVE72887.1"/>
    </source>
</evidence>
<accession>A0A3S2PDM2</accession>
<dbReference type="Proteomes" id="UP000283210">
    <property type="component" value="Chromosome 5"/>
</dbReference>
<feature type="coiled-coil region" evidence="1">
    <location>
        <begin position="445"/>
        <end position="527"/>
    </location>
</feature>
<evidence type="ECO:0000256" key="2">
    <source>
        <dbReference type="SAM" id="MobiDB-lite"/>
    </source>
</evidence>
<feature type="coiled-coil region" evidence="1">
    <location>
        <begin position="47"/>
        <end position="77"/>
    </location>
</feature>